<feature type="compositionally biased region" description="Polar residues" evidence="1">
    <location>
        <begin position="1"/>
        <end position="17"/>
    </location>
</feature>
<comment type="caution">
    <text evidence="2">The sequence shown here is derived from an EMBL/GenBank/DDBJ whole genome shotgun (WGS) entry which is preliminary data.</text>
</comment>
<dbReference type="EMBL" id="BAAANQ010000001">
    <property type="protein sequence ID" value="GAA2041660.1"/>
    <property type="molecule type" value="Genomic_DNA"/>
</dbReference>
<name>A0ABP5GAW1_9ACTN</name>
<reference evidence="3" key="1">
    <citation type="journal article" date="2019" name="Int. J. Syst. Evol. Microbiol.">
        <title>The Global Catalogue of Microorganisms (GCM) 10K type strain sequencing project: providing services to taxonomists for standard genome sequencing and annotation.</title>
        <authorList>
            <consortium name="The Broad Institute Genomics Platform"/>
            <consortium name="The Broad Institute Genome Sequencing Center for Infectious Disease"/>
            <person name="Wu L."/>
            <person name="Ma J."/>
        </authorList>
    </citation>
    <scope>NUCLEOTIDE SEQUENCE [LARGE SCALE GENOMIC DNA]</scope>
    <source>
        <strain evidence="3">JCM 14549</strain>
    </source>
</reference>
<accession>A0ABP5GAW1</accession>
<evidence type="ECO:0000313" key="3">
    <source>
        <dbReference type="Proteomes" id="UP001403094"/>
    </source>
</evidence>
<keyword evidence="3" id="KW-1185">Reference proteome</keyword>
<evidence type="ECO:0000256" key="1">
    <source>
        <dbReference type="SAM" id="MobiDB-lite"/>
    </source>
</evidence>
<proteinExistence type="predicted"/>
<feature type="region of interest" description="Disordered" evidence="1">
    <location>
        <begin position="38"/>
        <end position="64"/>
    </location>
</feature>
<protein>
    <submittedName>
        <fullName evidence="2">Uncharacterized protein</fullName>
    </submittedName>
</protein>
<organism evidence="2 3">
    <name type="scientific">Streptomyces cheonanensis</name>
    <dbReference type="NCBI Taxonomy" id="312720"/>
    <lineage>
        <taxon>Bacteria</taxon>
        <taxon>Bacillati</taxon>
        <taxon>Actinomycetota</taxon>
        <taxon>Actinomycetes</taxon>
        <taxon>Kitasatosporales</taxon>
        <taxon>Streptomycetaceae</taxon>
        <taxon>Streptomyces</taxon>
    </lineage>
</organism>
<evidence type="ECO:0000313" key="2">
    <source>
        <dbReference type="EMBL" id="GAA2041660.1"/>
    </source>
</evidence>
<gene>
    <name evidence="2" type="ORF">GCM10009757_04260</name>
</gene>
<feature type="region of interest" description="Disordered" evidence="1">
    <location>
        <begin position="1"/>
        <end position="20"/>
    </location>
</feature>
<sequence length="106" mass="10173">MAHDTSGQSDSTEQASNARVIESPIAATDAGLVFHTGAAGAPPSSVALADPGSEPSGVDVHPASSASEAVAASIEASTGRLTGIQFPALGSWCAGTGAEPGATAAR</sequence>
<dbReference type="Proteomes" id="UP001403094">
    <property type="component" value="Unassembled WGS sequence"/>
</dbReference>